<feature type="non-terminal residue" evidence="2">
    <location>
        <position position="41"/>
    </location>
</feature>
<keyword evidence="1" id="KW-0732">Signal</keyword>
<organism evidence="2 3">
    <name type="scientific">Allacma fusca</name>
    <dbReference type="NCBI Taxonomy" id="39272"/>
    <lineage>
        <taxon>Eukaryota</taxon>
        <taxon>Metazoa</taxon>
        <taxon>Ecdysozoa</taxon>
        <taxon>Arthropoda</taxon>
        <taxon>Hexapoda</taxon>
        <taxon>Collembola</taxon>
        <taxon>Symphypleona</taxon>
        <taxon>Sminthuridae</taxon>
        <taxon>Allacma</taxon>
    </lineage>
</organism>
<proteinExistence type="predicted"/>
<gene>
    <name evidence="2" type="ORF">AFUS01_LOCUS6360</name>
</gene>
<sequence>MKVLAILIAACICVLQVSAGPTEIFQGKGIPLPFNDTMWRH</sequence>
<keyword evidence="3" id="KW-1185">Reference proteome</keyword>
<evidence type="ECO:0000313" key="2">
    <source>
        <dbReference type="EMBL" id="CAG7716874.1"/>
    </source>
</evidence>
<dbReference type="EMBL" id="CAJVCH010041821">
    <property type="protein sequence ID" value="CAG7716874.1"/>
    <property type="molecule type" value="Genomic_DNA"/>
</dbReference>
<accession>A0A8J2JZC7</accession>
<protein>
    <submittedName>
        <fullName evidence="2">Uncharacterized protein</fullName>
    </submittedName>
</protein>
<feature type="chain" id="PRO_5035288423" evidence="1">
    <location>
        <begin position="20"/>
        <end position="41"/>
    </location>
</feature>
<evidence type="ECO:0000313" key="3">
    <source>
        <dbReference type="Proteomes" id="UP000708208"/>
    </source>
</evidence>
<comment type="caution">
    <text evidence="2">The sequence shown here is derived from an EMBL/GenBank/DDBJ whole genome shotgun (WGS) entry which is preliminary data.</text>
</comment>
<dbReference type="AlphaFoldDB" id="A0A8J2JZC7"/>
<dbReference type="Proteomes" id="UP000708208">
    <property type="component" value="Unassembled WGS sequence"/>
</dbReference>
<reference evidence="2" key="1">
    <citation type="submission" date="2021-06" db="EMBL/GenBank/DDBJ databases">
        <authorList>
            <person name="Hodson N. C."/>
            <person name="Mongue J. A."/>
            <person name="Jaron S. K."/>
        </authorList>
    </citation>
    <scope>NUCLEOTIDE SEQUENCE</scope>
</reference>
<feature type="signal peptide" evidence="1">
    <location>
        <begin position="1"/>
        <end position="19"/>
    </location>
</feature>
<name>A0A8J2JZC7_9HEXA</name>
<evidence type="ECO:0000256" key="1">
    <source>
        <dbReference type="SAM" id="SignalP"/>
    </source>
</evidence>